<proteinExistence type="predicted"/>
<sequence length="88" mass="9881">MENQIFCQSCGMPLNGEADFGTNADGTKNQDYCSYCYQSGAFTSDTTMEEMIEVCVPHMSGANSGMSAEEARKRMTQWFPTLKRWKKA</sequence>
<gene>
    <name evidence="2" type="ORF">JFL75_19465</name>
</gene>
<organism evidence="2 3">
    <name type="scientific">Breznakiella homolactica</name>
    <dbReference type="NCBI Taxonomy" id="2798577"/>
    <lineage>
        <taxon>Bacteria</taxon>
        <taxon>Pseudomonadati</taxon>
        <taxon>Spirochaetota</taxon>
        <taxon>Spirochaetia</taxon>
        <taxon>Spirochaetales</taxon>
        <taxon>Breznakiellaceae</taxon>
        <taxon>Breznakiella</taxon>
    </lineage>
</organism>
<evidence type="ECO:0000313" key="2">
    <source>
        <dbReference type="EMBL" id="QQO09083.1"/>
    </source>
</evidence>
<protein>
    <submittedName>
        <fullName evidence="2">Zinc ribbon domain-containing protein</fullName>
    </submittedName>
</protein>
<name>A0A7T7XMN6_9SPIR</name>
<dbReference type="RefSeq" id="WP_215626388.1">
    <property type="nucleotide sequence ID" value="NZ_CP067089.2"/>
</dbReference>
<dbReference type="EMBL" id="CP067089">
    <property type="protein sequence ID" value="QQO09083.1"/>
    <property type="molecule type" value="Genomic_DNA"/>
</dbReference>
<feature type="domain" description="Putative zinc ribbon" evidence="1">
    <location>
        <begin position="6"/>
        <end position="86"/>
    </location>
</feature>
<dbReference type="AlphaFoldDB" id="A0A7T7XMN6"/>
<evidence type="ECO:0000313" key="3">
    <source>
        <dbReference type="Proteomes" id="UP000595917"/>
    </source>
</evidence>
<accession>A0A7T7XMN6</accession>
<dbReference type="Proteomes" id="UP000595917">
    <property type="component" value="Chromosome"/>
</dbReference>
<keyword evidence="3" id="KW-1185">Reference proteome</keyword>
<dbReference type="KEGG" id="bhc:JFL75_19465"/>
<evidence type="ECO:0000259" key="1">
    <source>
        <dbReference type="Pfam" id="PF12674"/>
    </source>
</evidence>
<dbReference type="Pfam" id="PF12674">
    <property type="entry name" value="Zn_ribbon_2"/>
    <property type="match status" value="1"/>
</dbReference>
<reference evidence="2" key="1">
    <citation type="submission" date="2021-01" db="EMBL/GenBank/DDBJ databases">
        <title>Description of Breznakiella homolactica.</title>
        <authorList>
            <person name="Song Y."/>
            <person name="Brune A."/>
        </authorList>
    </citation>
    <scope>NUCLEOTIDE SEQUENCE</scope>
    <source>
        <strain evidence="2">RmG30</strain>
    </source>
</reference>
<dbReference type="InterPro" id="IPR025868">
    <property type="entry name" value="Zn_ribbon_dom_put"/>
</dbReference>